<dbReference type="CDD" id="cd01949">
    <property type="entry name" value="GGDEF"/>
    <property type="match status" value="1"/>
</dbReference>
<dbReference type="Gene3D" id="3.30.450.40">
    <property type="match status" value="1"/>
</dbReference>
<organism evidence="6 7">
    <name type="scientific">Legionella norrlandica</name>
    <dbReference type="NCBI Taxonomy" id="1498499"/>
    <lineage>
        <taxon>Bacteria</taxon>
        <taxon>Pseudomonadati</taxon>
        <taxon>Pseudomonadota</taxon>
        <taxon>Gammaproteobacteria</taxon>
        <taxon>Legionellales</taxon>
        <taxon>Legionellaceae</taxon>
        <taxon>Legionella</taxon>
    </lineage>
</organism>
<dbReference type="InterPro" id="IPR000160">
    <property type="entry name" value="GGDEF_dom"/>
</dbReference>
<dbReference type="SUPFAM" id="SSF55785">
    <property type="entry name" value="PYP-like sensor domain (PAS domain)"/>
    <property type="match status" value="1"/>
</dbReference>
<keyword evidence="3" id="KW-0175">Coiled coil</keyword>
<dbReference type="PROSITE" id="PS50887">
    <property type="entry name" value="GGDEF"/>
    <property type="match status" value="1"/>
</dbReference>
<keyword evidence="4" id="KW-1133">Transmembrane helix</keyword>
<feature type="transmembrane region" description="Helical" evidence="4">
    <location>
        <begin position="186"/>
        <end position="210"/>
    </location>
</feature>
<feature type="transmembrane region" description="Helical" evidence="4">
    <location>
        <begin position="9"/>
        <end position="31"/>
    </location>
</feature>
<dbReference type="Gene3D" id="3.30.450.20">
    <property type="entry name" value="PAS domain"/>
    <property type="match status" value="1"/>
</dbReference>
<dbReference type="InterPro" id="IPR050469">
    <property type="entry name" value="Diguanylate_Cyclase"/>
</dbReference>
<protein>
    <recommendedName>
        <fullName evidence="1">diguanylate cyclase</fullName>
        <ecNumber evidence="1">2.7.7.65</ecNumber>
    </recommendedName>
</protein>
<evidence type="ECO:0000256" key="1">
    <source>
        <dbReference type="ARBA" id="ARBA00012528"/>
    </source>
</evidence>
<evidence type="ECO:0000256" key="2">
    <source>
        <dbReference type="ARBA" id="ARBA00034247"/>
    </source>
</evidence>
<gene>
    <name evidence="6" type="ORF">EP47_00935</name>
</gene>
<dbReference type="SUPFAM" id="SSF55781">
    <property type="entry name" value="GAF domain-like"/>
    <property type="match status" value="1"/>
</dbReference>
<dbReference type="EMBL" id="JNCF01000052">
    <property type="protein sequence ID" value="KGP62609.1"/>
    <property type="molecule type" value="Genomic_DNA"/>
</dbReference>
<dbReference type="GO" id="GO:0005886">
    <property type="term" value="C:plasma membrane"/>
    <property type="evidence" value="ECO:0007669"/>
    <property type="project" value="TreeGrafter"/>
</dbReference>
<sequence length="615" mass="70709">MTKLFNRRILLNSFMILLLVLQGGINLASYWRIQQLLITNHTVLYTQQVIYVISELRYHMLEMQNNLRGYVITGNPIHLDDYKKKTQLAYDKIAELKQLVHNNKNQSKRLEHLSVLLQQRVEFFNHILAVYQKEGEKAAGSILASDKGLYFADQIRILSMSMQNEELNLLKTANHALQENSATTKYYLIAVNISSLILIGLFLLIFNWQYSRAVQINRRRRQTENQLKGIIAATNDGIAAMDTNYNLIVSNQAFERCFFQLLGKSISQGCNLKELQNELPQEQQFLLRQLDRTLKGENLDQIHEVISSQLAPNIYEITYNAICDIKGEIKGVALVAREVTDRIKLEKAMKQANEQLAFSMAELKQHNEAILLLNRLNSALQSCLSVEETFNPITTYVKKILPFAAGQLYLAHPSRNYLDLVVGWGEIQAKNEMIISPEQCWALRRGQNHRFHHAENSIFCEHLKQTPSVPSYLCIPLQAQNDNVGLLYLELKNTEKLSETEFNQLVNQQESLIINISESIASSIANIKLRDALRVRSIRDPLTGLYNRSYLEECFSREIQRAKRHNAQLAIVMMDLDHFKTLNDTYGHDAGDLALIEVSKLLQQEIRQSDIACRY</sequence>
<dbReference type="Pfam" id="PF01590">
    <property type="entry name" value="GAF"/>
    <property type="match status" value="1"/>
</dbReference>
<keyword evidence="4" id="KW-0812">Transmembrane</keyword>
<dbReference type="PANTHER" id="PTHR45138:SF9">
    <property type="entry name" value="DIGUANYLATE CYCLASE DGCM-RELATED"/>
    <property type="match status" value="1"/>
</dbReference>
<dbReference type="PANTHER" id="PTHR45138">
    <property type="entry name" value="REGULATORY COMPONENTS OF SENSORY TRANSDUCTION SYSTEM"/>
    <property type="match status" value="1"/>
</dbReference>
<dbReference type="Proteomes" id="UP000054422">
    <property type="component" value="Unassembled WGS sequence"/>
</dbReference>
<keyword evidence="7" id="KW-1185">Reference proteome</keyword>
<dbReference type="InterPro" id="IPR029787">
    <property type="entry name" value="Nucleotide_cyclase"/>
</dbReference>
<feature type="coiled-coil region" evidence="3">
    <location>
        <begin position="335"/>
        <end position="369"/>
    </location>
</feature>
<comment type="catalytic activity">
    <reaction evidence="2">
        <text>2 GTP = 3',3'-c-di-GMP + 2 diphosphate</text>
        <dbReference type="Rhea" id="RHEA:24898"/>
        <dbReference type="ChEBI" id="CHEBI:33019"/>
        <dbReference type="ChEBI" id="CHEBI:37565"/>
        <dbReference type="ChEBI" id="CHEBI:58805"/>
        <dbReference type="EC" id="2.7.7.65"/>
    </reaction>
</comment>
<dbReference type="Gene3D" id="3.30.70.270">
    <property type="match status" value="1"/>
</dbReference>
<keyword evidence="4" id="KW-0472">Membrane</keyword>
<evidence type="ECO:0000256" key="3">
    <source>
        <dbReference type="SAM" id="Coils"/>
    </source>
</evidence>
<evidence type="ECO:0000313" key="7">
    <source>
        <dbReference type="Proteomes" id="UP000054422"/>
    </source>
</evidence>
<dbReference type="CDD" id="cd19410">
    <property type="entry name" value="HK9-like_sensor"/>
    <property type="match status" value="1"/>
</dbReference>
<dbReference type="AlphaFoldDB" id="A0A0A2ST26"/>
<dbReference type="RefSeq" id="WP_035890776.1">
    <property type="nucleotide sequence ID" value="NZ_JNCF01000052.1"/>
</dbReference>
<dbReference type="EC" id="2.7.7.65" evidence="1"/>
<feature type="non-terminal residue" evidence="6">
    <location>
        <position position="615"/>
    </location>
</feature>
<accession>A0A0A2ST26</accession>
<comment type="caution">
    <text evidence="6">The sequence shown here is derived from an EMBL/GenBank/DDBJ whole genome shotgun (WGS) entry which is preliminary data.</text>
</comment>
<dbReference type="InterPro" id="IPR043128">
    <property type="entry name" value="Rev_trsase/Diguanyl_cyclase"/>
</dbReference>
<evidence type="ECO:0000259" key="5">
    <source>
        <dbReference type="PROSITE" id="PS50887"/>
    </source>
</evidence>
<dbReference type="InterPro" id="IPR007891">
    <property type="entry name" value="CHASE3"/>
</dbReference>
<dbReference type="STRING" id="1498499.EP47_00935"/>
<dbReference type="Pfam" id="PF00990">
    <property type="entry name" value="GGDEF"/>
    <property type="match status" value="1"/>
</dbReference>
<dbReference type="GO" id="GO:0043709">
    <property type="term" value="P:cell adhesion involved in single-species biofilm formation"/>
    <property type="evidence" value="ECO:0007669"/>
    <property type="project" value="TreeGrafter"/>
</dbReference>
<reference evidence="6 7" key="1">
    <citation type="submission" date="2014-05" db="EMBL/GenBank/DDBJ databases">
        <authorList>
            <person name="Rizzardi K."/>
            <person name="Winiecka-Krusnell J."/>
            <person name="Ramliden M."/>
            <person name="Alm E."/>
            <person name="Andersson S."/>
            <person name="Byfors S."/>
        </authorList>
    </citation>
    <scope>NUCLEOTIDE SEQUENCE [LARGE SCALE GENOMIC DNA]</scope>
    <source>
        <strain evidence="6 7">LEGN</strain>
    </source>
</reference>
<name>A0A0A2ST26_9GAMM</name>
<evidence type="ECO:0000313" key="6">
    <source>
        <dbReference type="EMBL" id="KGP62609.1"/>
    </source>
</evidence>
<evidence type="ECO:0000256" key="4">
    <source>
        <dbReference type="SAM" id="Phobius"/>
    </source>
</evidence>
<dbReference type="Pfam" id="PF08448">
    <property type="entry name" value="PAS_4"/>
    <property type="match status" value="1"/>
</dbReference>
<dbReference type="InterPro" id="IPR035965">
    <property type="entry name" value="PAS-like_dom_sf"/>
</dbReference>
<dbReference type="GO" id="GO:0052621">
    <property type="term" value="F:diguanylate cyclase activity"/>
    <property type="evidence" value="ECO:0007669"/>
    <property type="project" value="UniProtKB-EC"/>
</dbReference>
<dbReference type="InterPro" id="IPR003018">
    <property type="entry name" value="GAF"/>
</dbReference>
<proteinExistence type="predicted"/>
<dbReference type="NCBIfam" id="TIGR00254">
    <property type="entry name" value="GGDEF"/>
    <property type="match status" value="1"/>
</dbReference>
<dbReference type="GO" id="GO:1902201">
    <property type="term" value="P:negative regulation of bacterial-type flagellum-dependent cell motility"/>
    <property type="evidence" value="ECO:0007669"/>
    <property type="project" value="TreeGrafter"/>
</dbReference>
<dbReference type="OrthoDB" id="9803824at2"/>
<dbReference type="Pfam" id="PF05227">
    <property type="entry name" value="CHASE3"/>
    <property type="match status" value="1"/>
</dbReference>
<dbReference type="InterPro" id="IPR013656">
    <property type="entry name" value="PAS_4"/>
</dbReference>
<dbReference type="InterPro" id="IPR029016">
    <property type="entry name" value="GAF-like_dom_sf"/>
</dbReference>
<feature type="domain" description="GGDEF" evidence="5">
    <location>
        <begin position="567"/>
        <end position="615"/>
    </location>
</feature>
<dbReference type="SUPFAM" id="SSF55073">
    <property type="entry name" value="Nucleotide cyclase"/>
    <property type="match status" value="1"/>
</dbReference>
<dbReference type="SMART" id="SM00267">
    <property type="entry name" value="GGDEF"/>
    <property type="match status" value="1"/>
</dbReference>